<gene>
    <name evidence="2" type="ORF">SK128_020838</name>
</gene>
<comment type="caution">
    <text evidence="2">The sequence shown here is derived from an EMBL/GenBank/DDBJ whole genome shotgun (WGS) entry which is preliminary data.</text>
</comment>
<reference evidence="2 3" key="1">
    <citation type="submission" date="2023-11" db="EMBL/GenBank/DDBJ databases">
        <title>Halocaridina rubra genome assembly.</title>
        <authorList>
            <person name="Smith C."/>
        </authorList>
    </citation>
    <scope>NUCLEOTIDE SEQUENCE [LARGE SCALE GENOMIC DNA]</scope>
    <source>
        <strain evidence="2">EP-1</strain>
        <tissue evidence="2">Whole</tissue>
    </source>
</reference>
<organism evidence="2 3">
    <name type="scientific">Halocaridina rubra</name>
    <name type="common">Hawaiian red shrimp</name>
    <dbReference type="NCBI Taxonomy" id="373956"/>
    <lineage>
        <taxon>Eukaryota</taxon>
        <taxon>Metazoa</taxon>
        <taxon>Ecdysozoa</taxon>
        <taxon>Arthropoda</taxon>
        <taxon>Crustacea</taxon>
        <taxon>Multicrustacea</taxon>
        <taxon>Malacostraca</taxon>
        <taxon>Eumalacostraca</taxon>
        <taxon>Eucarida</taxon>
        <taxon>Decapoda</taxon>
        <taxon>Pleocyemata</taxon>
        <taxon>Caridea</taxon>
        <taxon>Atyoidea</taxon>
        <taxon>Atyidae</taxon>
        <taxon>Halocaridina</taxon>
    </lineage>
</organism>
<sequence length="58" mass="6407">GKRRLVDTLGGRMGQGGEGGEGRGFKEGEVNMALSYSNVIIRSPSPFTFFDSWIFHKE</sequence>
<feature type="region of interest" description="Disordered" evidence="1">
    <location>
        <begin position="1"/>
        <end position="24"/>
    </location>
</feature>
<feature type="non-terminal residue" evidence="2">
    <location>
        <position position="1"/>
    </location>
</feature>
<feature type="non-terminal residue" evidence="2">
    <location>
        <position position="58"/>
    </location>
</feature>
<evidence type="ECO:0000313" key="3">
    <source>
        <dbReference type="Proteomes" id="UP001381693"/>
    </source>
</evidence>
<dbReference type="Proteomes" id="UP001381693">
    <property type="component" value="Unassembled WGS sequence"/>
</dbReference>
<dbReference type="EMBL" id="JAXCGZ010008174">
    <property type="protein sequence ID" value="KAK7077872.1"/>
    <property type="molecule type" value="Genomic_DNA"/>
</dbReference>
<keyword evidence="3" id="KW-1185">Reference proteome</keyword>
<proteinExistence type="predicted"/>
<accession>A0AAN9ABK5</accession>
<name>A0AAN9ABK5_HALRR</name>
<evidence type="ECO:0000256" key="1">
    <source>
        <dbReference type="SAM" id="MobiDB-lite"/>
    </source>
</evidence>
<evidence type="ECO:0000313" key="2">
    <source>
        <dbReference type="EMBL" id="KAK7077872.1"/>
    </source>
</evidence>
<protein>
    <submittedName>
        <fullName evidence="2">Uncharacterized protein</fullName>
    </submittedName>
</protein>
<dbReference type="AlphaFoldDB" id="A0AAN9ABK5"/>